<feature type="chain" id="PRO_5043137958" evidence="2">
    <location>
        <begin position="19"/>
        <end position="288"/>
    </location>
</feature>
<evidence type="ECO:0000313" key="5">
    <source>
        <dbReference type="WBParaSite" id="ECPE_0000348001-mRNA-1"/>
    </source>
</evidence>
<dbReference type="InterPro" id="IPR053134">
    <property type="entry name" value="RNA-dir_DNA_polymerase"/>
</dbReference>
<protein>
    <submittedName>
        <fullName evidence="5">Reverse transcriptase domain-containing protein</fullName>
    </submittedName>
</protein>
<dbReference type="OrthoDB" id="10064107at2759"/>
<feature type="signal peptide" evidence="2">
    <location>
        <begin position="1"/>
        <end position="18"/>
    </location>
</feature>
<dbReference type="EMBL" id="UZAN01040430">
    <property type="protein sequence ID" value="VDP69629.1"/>
    <property type="molecule type" value="Genomic_DNA"/>
</dbReference>
<dbReference type="Proteomes" id="UP000272942">
    <property type="component" value="Unassembled WGS sequence"/>
</dbReference>
<organism evidence="5">
    <name type="scientific">Echinostoma caproni</name>
    <dbReference type="NCBI Taxonomy" id="27848"/>
    <lineage>
        <taxon>Eukaryota</taxon>
        <taxon>Metazoa</taxon>
        <taxon>Spiralia</taxon>
        <taxon>Lophotrochozoa</taxon>
        <taxon>Platyhelminthes</taxon>
        <taxon>Trematoda</taxon>
        <taxon>Digenea</taxon>
        <taxon>Plagiorchiida</taxon>
        <taxon>Echinostomata</taxon>
        <taxon>Echinostomatoidea</taxon>
        <taxon>Echinostomatidae</taxon>
        <taxon>Echinostoma</taxon>
    </lineage>
</organism>
<dbReference type="WBParaSite" id="ECPE_0000348001-mRNA-1">
    <property type="protein sequence ID" value="ECPE_0000348001-mRNA-1"/>
    <property type="gene ID" value="ECPE_0000348001"/>
</dbReference>
<evidence type="ECO:0000256" key="1">
    <source>
        <dbReference type="SAM" id="MobiDB-lite"/>
    </source>
</evidence>
<proteinExistence type="predicted"/>
<sequence>MSTLLSLMLSGFVIDVEQQELLCTSTSYSVSARATRICSMGFRLPEPDIPREFPDLTQPSYELASVTHEVTHTIIAKSQPVTAKPRRLTPKKLAMVRVEFDHMLQLGIIRPSNSPWSSALHMAPKKTPGDWRPYGDYRALDNSTTPEKATERCLIKNEIGERILVICPDYCCGNRTLQFCCNDCWSSIKGIIWCSQTAIDDDDDEDDDDSDDDDDDDDNDDSDDDLDDDDDDDDSDDDDDDGSDDDIDDVDGINPPSNLAYLTYLRVIFQAVGEPCPLSPKHVFPYRL</sequence>
<dbReference type="PANTHER" id="PTHR24559">
    <property type="entry name" value="TRANSPOSON TY3-I GAG-POL POLYPROTEIN"/>
    <property type="match status" value="1"/>
</dbReference>
<gene>
    <name evidence="3" type="ORF">ECPE_LOCUS3477</name>
</gene>
<dbReference type="InterPro" id="IPR043502">
    <property type="entry name" value="DNA/RNA_pol_sf"/>
</dbReference>
<dbReference type="InterPro" id="IPR016024">
    <property type="entry name" value="ARM-type_fold"/>
</dbReference>
<evidence type="ECO:0000256" key="2">
    <source>
        <dbReference type="SAM" id="SignalP"/>
    </source>
</evidence>
<reference evidence="3 4" key="2">
    <citation type="submission" date="2018-11" db="EMBL/GenBank/DDBJ databases">
        <authorList>
            <consortium name="Pathogen Informatics"/>
        </authorList>
    </citation>
    <scope>NUCLEOTIDE SEQUENCE [LARGE SCALE GENOMIC DNA]</scope>
    <source>
        <strain evidence="3 4">Egypt</strain>
    </source>
</reference>
<keyword evidence="2" id="KW-0732">Signal</keyword>
<evidence type="ECO:0000313" key="3">
    <source>
        <dbReference type="EMBL" id="VDP69629.1"/>
    </source>
</evidence>
<name>A0A183A942_9TREM</name>
<dbReference type="SUPFAM" id="SSF48371">
    <property type="entry name" value="ARM repeat"/>
    <property type="match status" value="1"/>
</dbReference>
<evidence type="ECO:0000313" key="4">
    <source>
        <dbReference type="Proteomes" id="UP000272942"/>
    </source>
</evidence>
<dbReference type="AlphaFoldDB" id="A0A183A942"/>
<dbReference type="PANTHER" id="PTHR24559:SF444">
    <property type="entry name" value="REVERSE TRANSCRIPTASE DOMAIN-CONTAINING PROTEIN"/>
    <property type="match status" value="1"/>
</dbReference>
<feature type="compositionally biased region" description="Acidic residues" evidence="1">
    <location>
        <begin position="200"/>
        <end position="251"/>
    </location>
</feature>
<keyword evidence="4" id="KW-1185">Reference proteome</keyword>
<reference evidence="5" key="1">
    <citation type="submission" date="2016-06" db="UniProtKB">
        <authorList>
            <consortium name="WormBaseParasite"/>
        </authorList>
    </citation>
    <scope>IDENTIFICATION</scope>
</reference>
<dbReference type="Gene3D" id="3.10.10.10">
    <property type="entry name" value="HIV Type 1 Reverse Transcriptase, subunit A, domain 1"/>
    <property type="match status" value="1"/>
</dbReference>
<accession>A0A183A942</accession>
<feature type="region of interest" description="Disordered" evidence="1">
    <location>
        <begin position="200"/>
        <end position="255"/>
    </location>
</feature>
<dbReference type="SUPFAM" id="SSF56672">
    <property type="entry name" value="DNA/RNA polymerases"/>
    <property type="match status" value="1"/>
</dbReference>